<dbReference type="PANTHER" id="PTHR47926">
    <property type="entry name" value="PENTATRICOPEPTIDE REPEAT-CONTAINING PROTEIN"/>
    <property type="match status" value="1"/>
</dbReference>
<dbReference type="InterPro" id="IPR046960">
    <property type="entry name" value="PPR_At4g14850-like_plant"/>
</dbReference>
<accession>A0A835R2N6</accession>
<dbReference type="Pfam" id="PF13041">
    <property type="entry name" value="PPR_2"/>
    <property type="match status" value="5"/>
</dbReference>
<organism evidence="3 4">
    <name type="scientific">Vanilla planifolia</name>
    <name type="common">Vanilla</name>
    <dbReference type="NCBI Taxonomy" id="51239"/>
    <lineage>
        <taxon>Eukaryota</taxon>
        <taxon>Viridiplantae</taxon>
        <taxon>Streptophyta</taxon>
        <taxon>Embryophyta</taxon>
        <taxon>Tracheophyta</taxon>
        <taxon>Spermatophyta</taxon>
        <taxon>Magnoliopsida</taxon>
        <taxon>Liliopsida</taxon>
        <taxon>Asparagales</taxon>
        <taxon>Orchidaceae</taxon>
        <taxon>Vanilloideae</taxon>
        <taxon>Vanilleae</taxon>
        <taxon>Vanilla</taxon>
    </lineage>
</organism>
<dbReference type="GO" id="GO:0009451">
    <property type="term" value="P:RNA modification"/>
    <property type="evidence" value="ECO:0007669"/>
    <property type="project" value="InterPro"/>
</dbReference>
<feature type="repeat" description="PPR" evidence="2">
    <location>
        <begin position="94"/>
        <end position="124"/>
    </location>
</feature>
<proteinExistence type="predicted"/>
<feature type="repeat" description="PPR" evidence="2">
    <location>
        <begin position="226"/>
        <end position="260"/>
    </location>
</feature>
<protein>
    <recommendedName>
        <fullName evidence="5">Pentatricopeptide repeat-containing protein</fullName>
    </recommendedName>
</protein>
<dbReference type="FunFam" id="1.25.40.10:FF:000196">
    <property type="entry name" value="Pentatricopeptide repeat-containing protein At4g14850"/>
    <property type="match status" value="1"/>
</dbReference>
<keyword evidence="1" id="KW-0677">Repeat</keyword>
<evidence type="ECO:0000256" key="2">
    <source>
        <dbReference type="PROSITE-ProRule" id="PRU00708"/>
    </source>
</evidence>
<dbReference type="NCBIfam" id="TIGR00756">
    <property type="entry name" value="PPR"/>
    <property type="match status" value="6"/>
</dbReference>
<dbReference type="PROSITE" id="PS51375">
    <property type="entry name" value="PPR"/>
    <property type="match status" value="6"/>
</dbReference>
<dbReference type="Gene3D" id="1.25.40.10">
    <property type="entry name" value="Tetratricopeptide repeat domain"/>
    <property type="match status" value="7"/>
</dbReference>
<reference evidence="3 4" key="1">
    <citation type="journal article" date="2020" name="Nat. Food">
        <title>A phased Vanilla planifolia genome enables genetic improvement of flavour and production.</title>
        <authorList>
            <person name="Hasing T."/>
            <person name="Tang H."/>
            <person name="Brym M."/>
            <person name="Khazi F."/>
            <person name="Huang T."/>
            <person name="Chambers A.H."/>
        </authorList>
    </citation>
    <scope>NUCLEOTIDE SEQUENCE [LARGE SCALE GENOMIC DNA]</scope>
    <source>
        <tissue evidence="3">Leaf</tissue>
    </source>
</reference>
<dbReference type="Proteomes" id="UP000639772">
    <property type="component" value="Unassembled WGS sequence"/>
</dbReference>
<dbReference type="OrthoDB" id="1848122at2759"/>
<dbReference type="InterPro" id="IPR002885">
    <property type="entry name" value="PPR_rpt"/>
</dbReference>
<sequence length="810" mass="88297">MLSLPSRVKTNFLPLGFFLNSNLRRPRLPSSSSVAALSSELEPSPKLSPSIHDCNITAISEESCLLLFSQCKSTPLKHGACIHSIIVKLALEGNLVLFNKLLSLYSKHGQLDHARRLFYEMALRDIVSWTAIISACVQSGNDEEALHFYQAMLLDGLVPNHFTLSSILRCAASQKSSDLGKSLHALILKRGLESNFVLSSGLLDFYSKCDLFDDACHVFDLMGARDTVSWTMMISASVKAEDWNKALSQYTDMLRDGVFPNEFTFTKLLTACSNLGNHTGQVVHAHVILMGINLNIVLKTAIVDMYSKCNNMIDAEKSLLLTSESDVMLWTAIISGYARAGDCSKAVLSFQEVQKAAAFSPNSFTYSTLLNASSLASLPELGRLFHCLVVKVGLEHDASVGNAIVDLYSKWSPQLEDAANAFEAISSPNVVSWTALIAGFVGHGEDRGAMEALVEMQATGVKPGSFTLSTILTGLSTAEAWGHLQKLHAIVLKTNSNTWDITVGNSLVDAYAKLSKPRDAYKVFEDMQHRDIYTYTSLAKAFNQTGMHGEVLLLIAPLRTELGGMDGFSLASFLSAAAGLPTAECGKQLHCYAVKSGLDIVLSVSNGLVDMYGKSGNIDDARAVFATIQQPNVVSWNGLMSGLASNGRFPEVLSTFEDMRMAGANQDCVTFLIVLYACSHGGLVDLGMDYFNSMDEQFGVVPEEDHYVCLVDMLGRAGRLEEAAAAIGSMPQRPGVLIYKTLLGCCRLHGNMGMGEWAARQAMELDPLDSAIFVQLAGLYDDAGRMELGEQMRRMMRMRRASRSPGRSWM</sequence>
<dbReference type="InterPro" id="IPR011990">
    <property type="entry name" value="TPR-like_helical_dom_sf"/>
</dbReference>
<evidence type="ECO:0000313" key="3">
    <source>
        <dbReference type="EMBL" id="KAG0482503.1"/>
    </source>
</evidence>
<dbReference type="EMBL" id="JADCNM010000005">
    <property type="protein sequence ID" value="KAG0482503.1"/>
    <property type="molecule type" value="Genomic_DNA"/>
</dbReference>
<feature type="repeat" description="PPR" evidence="2">
    <location>
        <begin position="500"/>
        <end position="534"/>
    </location>
</feature>
<dbReference type="FunFam" id="1.25.40.10:FF:001093">
    <property type="entry name" value="Pentatricopeptide repeat-containing protein At2g34400"/>
    <property type="match status" value="1"/>
</dbReference>
<evidence type="ECO:0008006" key="5">
    <source>
        <dbReference type="Google" id="ProtNLM"/>
    </source>
</evidence>
<evidence type="ECO:0000256" key="1">
    <source>
        <dbReference type="ARBA" id="ARBA00022737"/>
    </source>
</evidence>
<dbReference type="AlphaFoldDB" id="A0A835R2N6"/>
<name>A0A835R2N6_VANPL</name>
<feature type="repeat" description="PPR" evidence="2">
    <location>
        <begin position="632"/>
        <end position="666"/>
    </location>
</feature>
<dbReference type="GO" id="GO:0003723">
    <property type="term" value="F:RNA binding"/>
    <property type="evidence" value="ECO:0007669"/>
    <property type="project" value="InterPro"/>
</dbReference>
<feature type="repeat" description="PPR" evidence="2">
    <location>
        <begin position="125"/>
        <end position="159"/>
    </location>
</feature>
<gene>
    <name evidence="3" type="ORF">HPP92_010587</name>
</gene>
<dbReference type="Pfam" id="PF01535">
    <property type="entry name" value="PPR"/>
    <property type="match status" value="3"/>
</dbReference>
<evidence type="ECO:0000313" key="4">
    <source>
        <dbReference type="Proteomes" id="UP000639772"/>
    </source>
</evidence>
<dbReference type="FunFam" id="1.25.40.10:FF:000381">
    <property type="entry name" value="Pentatricopeptide repeat-containing protein"/>
    <property type="match status" value="1"/>
</dbReference>
<dbReference type="PANTHER" id="PTHR47926:SF471">
    <property type="entry name" value="DYW DOMAIN-CONTAINING PROTEIN"/>
    <property type="match status" value="1"/>
</dbReference>
<comment type="caution">
    <text evidence="3">The sequence shown here is derived from an EMBL/GenBank/DDBJ whole genome shotgun (WGS) entry which is preliminary data.</text>
</comment>
<feature type="repeat" description="PPR" evidence="2">
    <location>
        <begin position="429"/>
        <end position="463"/>
    </location>
</feature>